<feature type="region of interest" description="Disordered" evidence="1">
    <location>
        <begin position="1"/>
        <end position="84"/>
    </location>
</feature>
<feature type="compositionally biased region" description="Basic and acidic residues" evidence="1">
    <location>
        <begin position="9"/>
        <end position="24"/>
    </location>
</feature>
<sequence length="84" mass="9694">FSSVNRRTNARERRKAESKKRELAPHLQNFGDNLRTADLAQAQSSEPWQPANRRSISLQDSELGKSGGHLHLIRRNARTHRRPQ</sequence>
<keyword evidence="3" id="KW-1185">Reference proteome</keyword>
<organism evidence="2 3">
    <name type="scientific">Datura stramonium</name>
    <name type="common">Jimsonweed</name>
    <name type="synonym">Common thornapple</name>
    <dbReference type="NCBI Taxonomy" id="4076"/>
    <lineage>
        <taxon>Eukaryota</taxon>
        <taxon>Viridiplantae</taxon>
        <taxon>Streptophyta</taxon>
        <taxon>Embryophyta</taxon>
        <taxon>Tracheophyta</taxon>
        <taxon>Spermatophyta</taxon>
        <taxon>Magnoliopsida</taxon>
        <taxon>eudicotyledons</taxon>
        <taxon>Gunneridae</taxon>
        <taxon>Pentapetalae</taxon>
        <taxon>asterids</taxon>
        <taxon>lamiids</taxon>
        <taxon>Solanales</taxon>
        <taxon>Solanaceae</taxon>
        <taxon>Solanoideae</taxon>
        <taxon>Datureae</taxon>
        <taxon>Datura</taxon>
    </lineage>
</organism>
<evidence type="ECO:0000313" key="2">
    <source>
        <dbReference type="EMBL" id="MCE2055037.1"/>
    </source>
</evidence>
<dbReference type="EMBL" id="JACEIK010006068">
    <property type="protein sequence ID" value="MCE2055037.1"/>
    <property type="molecule type" value="Genomic_DNA"/>
</dbReference>
<proteinExistence type="predicted"/>
<protein>
    <submittedName>
        <fullName evidence="2">Uncharacterized protein</fullName>
    </submittedName>
</protein>
<evidence type="ECO:0000313" key="3">
    <source>
        <dbReference type="Proteomes" id="UP000823775"/>
    </source>
</evidence>
<feature type="compositionally biased region" description="Basic residues" evidence="1">
    <location>
        <begin position="71"/>
        <end position="84"/>
    </location>
</feature>
<comment type="caution">
    <text evidence="2">The sequence shown here is derived from an EMBL/GenBank/DDBJ whole genome shotgun (WGS) entry which is preliminary data.</text>
</comment>
<evidence type="ECO:0000256" key="1">
    <source>
        <dbReference type="SAM" id="MobiDB-lite"/>
    </source>
</evidence>
<dbReference type="Proteomes" id="UP000823775">
    <property type="component" value="Unassembled WGS sequence"/>
</dbReference>
<reference evidence="2 3" key="1">
    <citation type="journal article" date="2021" name="BMC Genomics">
        <title>Datura genome reveals duplications of psychoactive alkaloid biosynthetic genes and high mutation rate following tissue culture.</title>
        <authorList>
            <person name="Rajewski A."/>
            <person name="Carter-House D."/>
            <person name="Stajich J."/>
            <person name="Litt A."/>
        </authorList>
    </citation>
    <scope>NUCLEOTIDE SEQUENCE [LARGE SCALE GENOMIC DNA]</scope>
    <source>
        <strain evidence="2">AR-01</strain>
    </source>
</reference>
<feature type="non-terminal residue" evidence="2">
    <location>
        <position position="84"/>
    </location>
</feature>
<accession>A0ABS8W284</accession>
<gene>
    <name evidence="2" type="ORF">HAX54_041818</name>
</gene>
<feature type="compositionally biased region" description="Polar residues" evidence="1">
    <location>
        <begin position="41"/>
        <end position="60"/>
    </location>
</feature>
<name>A0ABS8W284_DATST</name>
<feature type="non-terminal residue" evidence="2">
    <location>
        <position position="1"/>
    </location>
</feature>